<feature type="domain" description="Aminotransferase class V" evidence="4">
    <location>
        <begin position="13"/>
        <end position="305"/>
    </location>
</feature>
<evidence type="ECO:0000259" key="4">
    <source>
        <dbReference type="Pfam" id="PF00266"/>
    </source>
</evidence>
<dbReference type="Pfam" id="PF00266">
    <property type="entry name" value="Aminotran_5"/>
    <property type="match status" value="1"/>
</dbReference>
<dbReference type="Proteomes" id="UP001271769">
    <property type="component" value="Unassembled WGS sequence"/>
</dbReference>
<keyword evidence="6" id="KW-1185">Reference proteome</keyword>
<reference evidence="5 6" key="1">
    <citation type="journal article" date="2013" name="Antonie Van Leeuwenhoek">
        <title>Dongia rigui sp. nov., isolated from freshwater of a large wetland in Korea.</title>
        <authorList>
            <person name="Baik K.S."/>
            <person name="Hwang Y.M."/>
            <person name="Choi J.S."/>
            <person name="Kwon J."/>
            <person name="Seong C.N."/>
        </authorList>
    </citation>
    <scope>NUCLEOTIDE SEQUENCE [LARGE SCALE GENOMIC DNA]</scope>
    <source>
        <strain evidence="5 6">04SU4-P</strain>
    </source>
</reference>
<dbReference type="InterPro" id="IPR024169">
    <property type="entry name" value="SP_NH2Trfase/AEP_transaminase"/>
</dbReference>
<gene>
    <name evidence="5" type="ORF">SMD31_19490</name>
</gene>
<comment type="cofactor">
    <cofactor evidence="1">
        <name>pyridoxal 5'-phosphate</name>
        <dbReference type="ChEBI" id="CHEBI:597326"/>
    </cofactor>
</comment>
<evidence type="ECO:0000313" key="6">
    <source>
        <dbReference type="Proteomes" id="UP001271769"/>
    </source>
</evidence>
<organism evidence="5 6">
    <name type="scientific">Dongia rigui</name>
    <dbReference type="NCBI Taxonomy" id="940149"/>
    <lineage>
        <taxon>Bacteria</taxon>
        <taxon>Pseudomonadati</taxon>
        <taxon>Pseudomonadota</taxon>
        <taxon>Alphaproteobacteria</taxon>
        <taxon>Rhodospirillales</taxon>
        <taxon>Dongiaceae</taxon>
        <taxon>Dongia</taxon>
    </lineage>
</organism>
<dbReference type="SUPFAM" id="SSF53383">
    <property type="entry name" value="PLP-dependent transferases"/>
    <property type="match status" value="1"/>
</dbReference>
<dbReference type="PIRSF" id="PIRSF000524">
    <property type="entry name" value="SPT"/>
    <property type="match status" value="1"/>
</dbReference>
<evidence type="ECO:0000256" key="1">
    <source>
        <dbReference type="ARBA" id="ARBA00001933"/>
    </source>
</evidence>
<evidence type="ECO:0000256" key="2">
    <source>
        <dbReference type="ARBA" id="ARBA00009236"/>
    </source>
</evidence>
<dbReference type="RefSeq" id="WP_320502609.1">
    <property type="nucleotide sequence ID" value="NZ_JAXCLX010000004.1"/>
</dbReference>
<proteinExistence type="inferred from homology"/>
<keyword evidence="5" id="KW-0808">Transferase</keyword>
<accession>A0ABU5E3I0</accession>
<evidence type="ECO:0000256" key="3">
    <source>
        <dbReference type="ARBA" id="ARBA00022898"/>
    </source>
</evidence>
<comment type="caution">
    <text evidence="5">The sequence shown here is derived from an EMBL/GenBank/DDBJ whole genome shotgun (WGS) entry which is preliminary data.</text>
</comment>
<comment type="similarity">
    <text evidence="2">Belongs to the class-V pyridoxal-phosphate-dependent aminotransferase family.</text>
</comment>
<dbReference type="GO" id="GO:0008483">
    <property type="term" value="F:transaminase activity"/>
    <property type="evidence" value="ECO:0007669"/>
    <property type="project" value="UniProtKB-KW"/>
</dbReference>
<sequence>MSYQPGRQFLNIPGPTNIPERVLRAIAAPVLDHRGPEFAQLATEVLARIKPIFKTTQPVLIFPASGTGAWESALVNTLSPGDTVLGFDSGQFALLWTQMAKKLGLQVQTIATDWRRAPDPVAIEAALAEDREKKIKAVLLVHNETANGCMMRVAEIRQAIDRVGHPALLLVDTISSLGSADFRMDEWGVDVSIGGSQKGLMLPAGLAFCAVSPKAVAASKHAKLPRAFWDWEPLVANTGGNFPYTPACNLFFGLREALNLIDAEGLENVFARHARHAEATRRAIRGWGLEIVCAEPKDYSRSITAAFMPEGYSADGFRKLVLERFNMPLGGGLGRLSDKAFRIGHLGDTNDLMLGGALFGVEMGLGAAKIPHKAGGVQEALNYLADQSGGAARLAAE</sequence>
<dbReference type="PANTHER" id="PTHR21152">
    <property type="entry name" value="AMINOTRANSFERASE CLASS V"/>
    <property type="match status" value="1"/>
</dbReference>
<dbReference type="Gene3D" id="3.90.1150.10">
    <property type="entry name" value="Aspartate Aminotransferase, domain 1"/>
    <property type="match status" value="1"/>
</dbReference>
<name>A0ABU5E3I0_9PROT</name>
<keyword evidence="3" id="KW-0663">Pyridoxal phosphate</keyword>
<dbReference type="InterPro" id="IPR000192">
    <property type="entry name" value="Aminotrans_V_dom"/>
</dbReference>
<dbReference type="InterPro" id="IPR015422">
    <property type="entry name" value="PyrdxlP-dep_Trfase_small"/>
</dbReference>
<protein>
    <submittedName>
        <fullName evidence="5">Aminotransferase class V-fold PLP-dependent enzyme</fullName>
    </submittedName>
</protein>
<dbReference type="PANTHER" id="PTHR21152:SF40">
    <property type="entry name" value="ALANINE--GLYOXYLATE AMINOTRANSFERASE"/>
    <property type="match status" value="1"/>
</dbReference>
<evidence type="ECO:0000313" key="5">
    <source>
        <dbReference type="EMBL" id="MDY0874135.1"/>
    </source>
</evidence>
<dbReference type="InterPro" id="IPR015424">
    <property type="entry name" value="PyrdxlP-dep_Trfase"/>
</dbReference>
<keyword evidence="5" id="KW-0032">Aminotransferase</keyword>
<dbReference type="Gene3D" id="3.40.640.10">
    <property type="entry name" value="Type I PLP-dependent aspartate aminotransferase-like (Major domain)"/>
    <property type="match status" value="1"/>
</dbReference>
<dbReference type="InterPro" id="IPR015421">
    <property type="entry name" value="PyrdxlP-dep_Trfase_major"/>
</dbReference>
<dbReference type="EMBL" id="JAXCLX010000004">
    <property type="protein sequence ID" value="MDY0874135.1"/>
    <property type="molecule type" value="Genomic_DNA"/>
</dbReference>